<dbReference type="EMBL" id="JAXCGZ010000643">
    <property type="protein sequence ID" value="KAK7085708.1"/>
    <property type="molecule type" value="Genomic_DNA"/>
</dbReference>
<name>A0AAN8XTY6_HALRR</name>
<sequence length="397" mass="44727">STVRHLPPVKEVTAAMALGLRNKRFSFAVSLFLIAKVLCSENATHMADSSDKTKSFLTDNATAESEISRTSQLFTEISLSQKEEIHHGIQSTTDFSSTLIDNITEVEEEDESLPYPCKVYAPGEILVDVPAKISLQTDMPMHFELELINTSWNTTACLSVINEFPYNFFDISYTVSLYNGNCSGTALETKKLLESSLGEWLHMTLGYKSDDHLEVSAIINGEENLLFNRKMTDVSGKLLYISSIYSDEPSTKFNCHSECTVWETNKFKELYKYQRNVKNSVPFFIKPKQSPVRINTAVKQNCAFQDRMVVILGTVIPPSDNQLWTYVNVTLDFENHVTLEVDGQLKDSVHPEVTYCSNSISWFMTFIRGEALIADISCDVPQVRNHENESSSNVVAE</sequence>
<evidence type="ECO:0000313" key="2">
    <source>
        <dbReference type="Proteomes" id="UP001381693"/>
    </source>
</evidence>
<reference evidence="1 2" key="1">
    <citation type="submission" date="2023-11" db="EMBL/GenBank/DDBJ databases">
        <title>Halocaridina rubra genome assembly.</title>
        <authorList>
            <person name="Smith C."/>
        </authorList>
    </citation>
    <scope>NUCLEOTIDE SEQUENCE [LARGE SCALE GENOMIC DNA]</scope>
    <source>
        <strain evidence="1">EP-1</strain>
        <tissue evidence="1">Whole</tissue>
    </source>
</reference>
<dbReference type="Proteomes" id="UP001381693">
    <property type="component" value="Unassembled WGS sequence"/>
</dbReference>
<comment type="caution">
    <text evidence="1">The sequence shown here is derived from an EMBL/GenBank/DDBJ whole genome shotgun (WGS) entry which is preliminary data.</text>
</comment>
<accession>A0AAN8XTY6</accession>
<keyword evidence="2" id="KW-1185">Reference proteome</keyword>
<gene>
    <name evidence="1" type="ORF">SK128_016385</name>
</gene>
<dbReference type="AlphaFoldDB" id="A0AAN8XTY6"/>
<organism evidence="1 2">
    <name type="scientific">Halocaridina rubra</name>
    <name type="common">Hawaiian red shrimp</name>
    <dbReference type="NCBI Taxonomy" id="373956"/>
    <lineage>
        <taxon>Eukaryota</taxon>
        <taxon>Metazoa</taxon>
        <taxon>Ecdysozoa</taxon>
        <taxon>Arthropoda</taxon>
        <taxon>Crustacea</taxon>
        <taxon>Multicrustacea</taxon>
        <taxon>Malacostraca</taxon>
        <taxon>Eumalacostraca</taxon>
        <taxon>Eucarida</taxon>
        <taxon>Decapoda</taxon>
        <taxon>Pleocyemata</taxon>
        <taxon>Caridea</taxon>
        <taxon>Atyoidea</taxon>
        <taxon>Atyidae</taxon>
        <taxon>Halocaridina</taxon>
    </lineage>
</organism>
<evidence type="ECO:0000313" key="1">
    <source>
        <dbReference type="EMBL" id="KAK7085708.1"/>
    </source>
</evidence>
<protein>
    <submittedName>
        <fullName evidence="1">Uncharacterized protein</fullName>
    </submittedName>
</protein>
<proteinExistence type="predicted"/>
<feature type="non-terminal residue" evidence="1">
    <location>
        <position position="1"/>
    </location>
</feature>